<proteinExistence type="predicted"/>
<reference evidence="2" key="1">
    <citation type="submission" date="2023-07" db="EMBL/GenBank/DDBJ databases">
        <title>Sequencing the genomes of 1000 actinobacteria strains.</title>
        <authorList>
            <person name="Klenk H.-P."/>
        </authorList>
    </citation>
    <scope>NUCLEOTIDE SEQUENCE</scope>
    <source>
        <strain evidence="2">DSM 45977</strain>
    </source>
</reference>
<evidence type="ECO:0000313" key="3">
    <source>
        <dbReference type="Proteomes" id="UP001180845"/>
    </source>
</evidence>
<protein>
    <submittedName>
        <fullName evidence="2">Uncharacterized protein</fullName>
    </submittedName>
</protein>
<dbReference type="EMBL" id="JAVDXW010000001">
    <property type="protein sequence ID" value="MDR7303867.1"/>
    <property type="molecule type" value="Genomic_DNA"/>
</dbReference>
<keyword evidence="3" id="KW-1185">Reference proteome</keyword>
<feature type="region of interest" description="Disordered" evidence="1">
    <location>
        <begin position="1"/>
        <end position="20"/>
    </location>
</feature>
<dbReference type="AlphaFoldDB" id="A0AAE4CQ78"/>
<dbReference type="RefSeq" id="WP_310276650.1">
    <property type="nucleotide sequence ID" value="NZ_JAVDXW010000001.1"/>
</dbReference>
<name>A0AAE4CQ78_9ACTN</name>
<accession>A0AAE4CQ78</accession>
<feature type="region of interest" description="Disordered" evidence="1">
    <location>
        <begin position="39"/>
        <end position="74"/>
    </location>
</feature>
<evidence type="ECO:0000256" key="1">
    <source>
        <dbReference type="SAM" id="MobiDB-lite"/>
    </source>
</evidence>
<sequence length="109" mass="12065">MSEPRENYPIGALGERRQPGAHMYSGLSWTGDLNSASVTAAEDWDQSSDWLQRPEPPDVRARPSRKAGATEGFTIQARQDLTVLHELQKRLAAQISPSDEHSSGDHRAQ</sequence>
<evidence type="ECO:0000313" key="2">
    <source>
        <dbReference type="EMBL" id="MDR7303867.1"/>
    </source>
</evidence>
<comment type="caution">
    <text evidence="2">The sequence shown here is derived from an EMBL/GenBank/DDBJ whole genome shotgun (WGS) entry which is preliminary data.</text>
</comment>
<organism evidence="2 3">
    <name type="scientific">Haloactinomyces albus</name>
    <dbReference type="NCBI Taxonomy" id="1352928"/>
    <lineage>
        <taxon>Bacteria</taxon>
        <taxon>Bacillati</taxon>
        <taxon>Actinomycetota</taxon>
        <taxon>Actinomycetes</taxon>
        <taxon>Actinopolysporales</taxon>
        <taxon>Actinopolysporaceae</taxon>
        <taxon>Haloactinomyces</taxon>
    </lineage>
</organism>
<gene>
    <name evidence="2" type="ORF">JOF55_004048</name>
</gene>
<dbReference type="Proteomes" id="UP001180845">
    <property type="component" value="Unassembled WGS sequence"/>
</dbReference>